<evidence type="ECO:0000313" key="2">
    <source>
        <dbReference type="Proteomes" id="UP000547510"/>
    </source>
</evidence>
<keyword evidence="2" id="KW-1185">Reference proteome</keyword>
<dbReference type="RefSeq" id="WP_312864680.1">
    <property type="nucleotide sequence ID" value="NZ_JACHJN010000001.1"/>
</dbReference>
<dbReference type="EMBL" id="JACHJN010000001">
    <property type="protein sequence ID" value="MBB5953633.1"/>
    <property type="molecule type" value="Genomic_DNA"/>
</dbReference>
<sequence length="196" mass="20583">MLPVALDVAPYDTSTGSRAGGAAPACLALEGDLLDRYDYVLTIGAGVAPWSGGRELSVLLRRGFTVGDDDVEYPDIGAKAVLHPPSPRGDGGRGVHPGLGSAALVPVEADDEAAAFVRIADVPRLIQNEPTYAAVVEADGYRFLFQVEDDGLPHGDHPAGEFLFGDHPFGYGAIYFYGALDDQGHATLVVPGFLDF</sequence>
<organism evidence="1 2">
    <name type="scientific">Saccharothrix tamanrassetensis</name>
    <dbReference type="NCBI Taxonomy" id="1051531"/>
    <lineage>
        <taxon>Bacteria</taxon>
        <taxon>Bacillati</taxon>
        <taxon>Actinomycetota</taxon>
        <taxon>Actinomycetes</taxon>
        <taxon>Pseudonocardiales</taxon>
        <taxon>Pseudonocardiaceae</taxon>
        <taxon>Saccharothrix</taxon>
    </lineage>
</organism>
<name>A0A841C9M0_9PSEU</name>
<proteinExistence type="predicted"/>
<evidence type="ECO:0000313" key="1">
    <source>
        <dbReference type="EMBL" id="MBB5953633.1"/>
    </source>
</evidence>
<reference evidence="1 2" key="1">
    <citation type="submission" date="2020-08" db="EMBL/GenBank/DDBJ databases">
        <title>Genomic Encyclopedia of Type Strains, Phase III (KMG-III): the genomes of soil and plant-associated and newly described type strains.</title>
        <authorList>
            <person name="Whitman W."/>
        </authorList>
    </citation>
    <scope>NUCLEOTIDE SEQUENCE [LARGE SCALE GENOMIC DNA]</scope>
    <source>
        <strain evidence="1 2">CECT 8640</strain>
    </source>
</reference>
<accession>A0A841C9M0</accession>
<comment type="caution">
    <text evidence="1">The sequence shown here is derived from an EMBL/GenBank/DDBJ whole genome shotgun (WGS) entry which is preliminary data.</text>
</comment>
<protein>
    <submittedName>
        <fullName evidence="1">Uncharacterized protein</fullName>
    </submittedName>
</protein>
<dbReference type="AlphaFoldDB" id="A0A841C9M0"/>
<gene>
    <name evidence="1" type="ORF">FHS29_000203</name>
</gene>
<dbReference type="Proteomes" id="UP000547510">
    <property type="component" value="Unassembled WGS sequence"/>
</dbReference>